<sequence length="85" mass="9506">MITKNIYSTINKLKKAGSDLIYSGSNVQTCIPIGTIEINKPITPTINVATNNFKFKNLIVVFDLLKLYHPQTRITNNNINITNAI</sequence>
<protein>
    <submittedName>
        <fullName evidence="1">Uncharacterized protein</fullName>
    </submittedName>
</protein>
<keyword evidence="2" id="KW-1185">Reference proteome</keyword>
<name>A0ABN7BV77_9MOLU</name>
<accession>A0ABN7BV77</accession>
<proteinExistence type="predicted"/>
<dbReference type="EMBL" id="AP028955">
    <property type="protein sequence ID" value="BET38018.1"/>
    <property type="molecule type" value="Genomic_DNA"/>
</dbReference>
<organism evidence="1 2">
    <name type="scientific">Spiroplasma ixodetis</name>
    <dbReference type="NCBI Taxonomy" id="2141"/>
    <lineage>
        <taxon>Bacteria</taxon>
        <taxon>Bacillati</taxon>
        <taxon>Mycoplasmatota</taxon>
        <taxon>Mollicutes</taxon>
        <taxon>Entomoplasmatales</taxon>
        <taxon>Spiroplasmataceae</taxon>
        <taxon>Spiroplasma</taxon>
    </lineage>
</organism>
<evidence type="ECO:0000313" key="1">
    <source>
        <dbReference type="EMBL" id="BET38018.1"/>
    </source>
</evidence>
<dbReference type="Proteomes" id="UP001473424">
    <property type="component" value="Chromosome"/>
</dbReference>
<reference evidence="2" key="1">
    <citation type="journal article" date="2024" name="FEMS Microbiol. Lett.">
        <title>Genomic insights into Spiroplasma endosymbionts that induce male-killing and protective phenotypes in the pea aphid.</title>
        <authorList>
            <person name="Arai H."/>
            <person name="Legeai F."/>
            <person name="Kageyama D."/>
            <person name="Sugio A."/>
            <person name="Simon J.C."/>
        </authorList>
    </citation>
    <scope>NUCLEOTIDE SEQUENCE [LARGE SCALE GENOMIC DNA]</scope>
    <source>
        <strain evidence="2">sAp269</strain>
    </source>
</reference>
<evidence type="ECO:0000313" key="2">
    <source>
        <dbReference type="Proteomes" id="UP001473424"/>
    </source>
</evidence>
<gene>
    <name evidence="1" type="ORF">SAP269_06070</name>
</gene>